<dbReference type="Proteomes" id="UP000054248">
    <property type="component" value="Unassembled WGS sequence"/>
</dbReference>
<dbReference type="AlphaFoldDB" id="A0A0C3QAW2"/>
<evidence type="ECO:0000256" key="1">
    <source>
        <dbReference type="SAM" id="MobiDB-lite"/>
    </source>
</evidence>
<name>A0A0C3QAW2_9AGAM</name>
<dbReference type="EMBL" id="KN823008">
    <property type="protein sequence ID" value="KIO27500.1"/>
    <property type="molecule type" value="Genomic_DNA"/>
</dbReference>
<reference evidence="2 3" key="1">
    <citation type="submission" date="2014-04" db="EMBL/GenBank/DDBJ databases">
        <authorList>
            <consortium name="DOE Joint Genome Institute"/>
            <person name="Kuo A."/>
            <person name="Girlanda M."/>
            <person name="Perotto S."/>
            <person name="Kohler A."/>
            <person name="Nagy L.G."/>
            <person name="Floudas D."/>
            <person name="Copeland A."/>
            <person name="Barry K.W."/>
            <person name="Cichocki N."/>
            <person name="Veneault-Fourrey C."/>
            <person name="LaButti K."/>
            <person name="Lindquist E.A."/>
            <person name="Lipzen A."/>
            <person name="Lundell T."/>
            <person name="Morin E."/>
            <person name="Murat C."/>
            <person name="Sun H."/>
            <person name="Tunlid A."/>
            <person name="Henrissat B."/>
            <person name="Grigoriev I.V."/>
            <person name="Hibbett D.S."/>
            <person name="Martin F."/>
            <person name="Nordberg H.P."/>
            <person name="Cantor M.N."/>
            <person name="Hua S.X."/>
        </authorList>
    </citation>
    <scope>NUCLEOTIDE SEQUENCE [LARGE SCALE GENOMIC DNA]</scope>
    <source>
        <strain evidence="2 3">MUT 4182</strain>
    </source>
</reference>
<accession>A0A0C3QAW2</accession>
<keyword evidence="3" id="KW-1185">Reference proteome</keyword>
<feature type="compositionally biased region" description="Polar residues" evidence="1">
    <location>
        <begin position="214"/>
        <end position="225"/>
    </location>
</feature>
<dbReference type="HOGENOM" id="CLU_906715_0_0_1"/>
<evidence type="ECO:0000313" key="2">
    <source>
        <dbReference type="EMBL" id="KIO27500.1"/>
    </source>
</evidence>
<feature type="region of interest" description="Disordered" evidence="1">
    <location>
        <begin position="207"/>
        <end position="227"/>
    </location>
</feature>
<proteinExistence type="predicted"/>
<organism evidence="2 3">
    <name type="scientific">Tulasnella calospora MUT 4182</name>
    <dbReference type="NCBI Taxonomy" id="1051891"/>
    <lineage>
        <taxon>Eukaryota</taxon>
        <taxon>Fungi</taxon>
        <taxon>Dikarya</taxon>
        <taxon>Basidiomycota</taxon>
        <taxon>Agaricomycotina</taxon>
        <taxon>Agaricomycetes</taxon>
        <taxon>Cantharellales</taxon>
        <taxon>Tulasnellaceae</taxon>
        <taxon>Tulasnella</taxon>
    </lineage>
</organism>
<sequence>MSVLESDWTEPGGGRGVRLGRHGANSVDESFVEADGVVDEVDNFLVGDGLRQVVGGTGLKPVTREGIGVATPVLAVSRGSLGNEGNLLWLDESFNKPDSESLKIFEGGGEDDEALVEVVYFDLEVVNVRLGGGQRLELGDPVVGTGGGTGEEDKQLFRMVTRPTGRGLVASPESQSGLQDFAISVYQSESDNTKDLPEIKEGTEISDGAAYTSGPEQSEASSHQFQEAGRGTALSPLVLSLSFEEFELAAAWMLGDIKRPIPVEQWLLLLEAAEYLEIGDLKDEAITALSPHISTTLRPAHTLSLAR</sequence>
<reference evidence="3" key="2">
    <citation type="submission" date="2015-01" db="EMBL/GenBank/DDBJ databases">
        <title>Evolutionary Origins and Diversification of the Mycorrhizal Mutualists.</title>
        <authorList>
            <consortium name="DOE Joint Genome Institute"/>
            <consortium name="Mycorrhizal Genomics Consortium"/>
            <person name="Kohler A."/>
            <person name="Kuo A."/>
            <person name="Nagy L.G."/>
            <person name="Floudas D."/>
            <person name="Copeland A."/>
            <person name="Barry K.W."/>
            <person name="Cichocki N."/>
            <person name="Veneault-Fourrey C."/>
            <person name="LaButti K."/>
            <person name="Lindquist E.A."/>
            <person name="Lipzen A."/>
            <person name="Lundell T."/>
            <person name="Morin E."/>
            <person name="Murat C."/>
            <person name="Riley R."/>
            <person name="Ohm R."/>
            <person name="Sun H."/>
            <person name="Tunlid A."/>
            <person name="Henrissat B."/>
            <person name="Grigoriev I.V."/>
            <person name="Hibbett D.S."/>
            <person name="Martin F."/>
        </authorList>
    </citation>
    <scope>NUCLEOTIDE SEQUENCE [LARGE SCALE GENOMIC DNA]</scope>
    <source>
        <strain evidence="3">MUT 4182</strain>
    </source>
</reference>
<evidence type="ECO:0000313" key="3">
    <source>
        <dbReference type="Proteomes" id="UP000054248"/>
    </source>
</evidence>
<gene>
    <name evidence="2" type="ORF">M407DRAFT_7280</name>
</gene>
<feature type="region of interest" description="Disordered" evidence="1">
    <location>
        <begin position="1"/>
        <end position="21"/>
    </location>
</feature>
<protein>
    <submittedName>
        <fullName evidence="2">Uncharacterized protein</fullName>
    </submittedName>
</protein>